<comment type="catalytic activity">
    <reaction evidence="9">
        <text>3 propionate 3-nitronate + 3 O2 + H2O = 3 3-oxopropanoate + 2 nitrate + nitrite + H2O2 + 3 H(+)</text>
        <dbReference type="Rhea" id="RHEA:57332"/>
        <dbReference type="ChEBI" id="CHEBI:15377"/>
        <dbReference type="ChEBI" id="CHEBI:15378"/>
        <dbReference type="ChEBI" id="CHEBI:15379"/>
        <dbReference type="ChEBI" id="CHEBI:16240"/>
        <dbReference type="ChEBI" id="CHEBI:16301"/>
        <dbReference type="ChEBI" id="CHEBI:17632"/>
        <dbReference type="ChEBI" id="CHEBI:33190"/>
        <dbReference type="ChEBI" id="CHEBI:136067"/>
    </reaction>
</comment>
<gene>
    <name evidence="10" type="ORF">MU0053_003122</name>
</gene>
<evidence type="ECO:0000313" key="10">
    <source>
        <dbReference type="EMBL" id="CAJ1506170.1"/>
    </source>
</evidence>
<evidence type="ECO:0000256" key="8">
    <source>
        <dbReference type="ARBA" id="ARBA00031155"/>
    </source>
</evidence>
<dbReference type="SUPFAM" id="SSF51412">
    <property type="entry name" value="Inosine monophosphate dehydrogenase (IMPDH)"/>
    <property type="match status" value="1"/>
</dbReference>
<dbReference type="PANTHER" id="PTHR42747">
    <property type="entry name" value="NITRONATE MONOOXYGENASE-RELATED"/>
    <property type="match status" value="1"/>
</dbReference>
<evidence type="ECO:0000256" key="9">
    <source>
        <dbReference type="ARBA" id="ARBA00049401"/>
    </source>
</evidence>
<dbReference type="InterPro" id="IPR013785">
    <property type="entry name" value="Aldolase_TIM"/>
</dbReference>
<keyword evidence="7 10" id="KW-0503">Monooxygenase</keyword>
<proteinExistence type="inferred from homology"/>
<organism evidence="10 11">
    <name type="scientific">[Mycobacterium] burgundiense</name>
    <dbReference type="NCBI Taxonomy" id="3064286"/>
    <lineage>
        <taxon>Bacteria</taxon>
        <taxon>Bacillati</taxon>
        <taxon>Actinomycetota</taxon>
        <taxon>Actinomycetes</taxon>
        <taxon>Mycobacteriales</taxon>
        <taxon>Mycobacteriaceae</taxon>
        <taxon>Mycolicibacterium</taxon>
    </lineage>
</organism>
<evidence type="ECO:0000256" key="2">
    <source>
        <dbReference type="ARBA" id="ARBA00009881"/>
    </source>
</evidence>
<dbReference type="CDD" id="cd04730">
    <property type="entry name" value="NPD_like"/>
    <property type="match status" value="1"/>
</dbReference>
<comment type="similarity">
    <text evidence="2">Belongs to the nitronate monooxygenase family. NMO class I subfamily.</text>
</comment>
<dbReference type="EMBL" id="OY726397">
    <property type="protein sequence ID" value="CAJ1506170.1"/>
    <property type="molecule type" value="Genomic_DNA"/>
</dbReference>
<protein>
    <recommendedName>
        <fullName evidence="8">Propionate 3-nitronate monooxygenase</fullName>
    </recommendedName>
</protein>
<keyword evidence="6" id="KW-0560">Oxidoreductase</keyword>
<dbReference type="Proteomes" id="UP001190465">
    <property type="component" value="Chromosome"/>
</dbReference>
<accession>A0ABM9LX12</accession>
<evidence type="ECO:0000256" key="7">
    <source>
        <dbReference type="ARBA" id="ARBA00023033"/>
    </source>
</evidence>
<keyword evidence="4" id="KW-0285">Flavoprotein</keyword>
<name>A0ABM9LX12_9MYCO</name>
<comment type="cofactor">
    <cofactor evidence="1">
        <name>FMN</name>
        <dbReference type="ChEBI" id="CHEBI:58210"/>
    </cofactor>
</comment>
<reference evidence="10 11" key="1">
    <citation type="submission" date="2023-08" db="EMBL/GenBank/DDBJ databases">
        <authorList>
            <person name="Folkvardsen B D."/>
            <person name="Norman A."/>
        </authorList>
    </citation>
    <scope>NUCLEOTIDE SEQUENCE [LARGE SCALE GENOMIC DNA]</scope>
    <source>
        <strain evidence="10 11">Mu0053</strain>
    </source>
</reference>
<dbReference type="RefSeq" id="WP_308478540.1">
    <property type="nucleotide sequence ID" value="NZ_OY726397.1"/>
</dbReference>
<evidence type="ECO:0000256" key="3">
    <source>
        <dbReference type="ARBA" id="ARBA00022575"/>
    </source>
</evidence>
<evidence type="ECO:0000256" key="5">
    <source>
        <dbReference type="ARBA" id="ARBA00022643"/>
    </source>
</evidence>
<evidence type="ECO:0000256" key="4">
    <source>
        <dbReference type="ARBA" id="ARBA00022630"/>
    </source>
</evidence>
<keyword evidence="3" id="KW-0216">Detoxification</keyword>
<evidence type="ECO:0000256" key="6">
    <source>
        <dbReference type="ARBA" id="ARBA00023002"/>
    </source>
</evidence>
<dbReference type="GO" id="GO:0004497">
    <property type="term" value="F:monooxygenase activity"/>
    <property type="evidence" value="ECO:0007669"/>
    <property type="project" value="UniProtKB-KW"/>
</dbReference>
<dbReference type="Pfam" id="PF03060">
    <property type="entry name" value="NMO"/>
    <property type="match status" value="1"/>
</dbReference>
<keyword evidence="5" id="KW-0288">FMN</keyword>
<dbReference type="PANTHER" id="PTHR42747:SF3">
    <property type="entry name" value="NITRONATE MONOOXYGENASE-RELATED"/>
    <property type="match status" value="1"/>
</dbReference>
<dbReference type="InterPro" id="IPR004136">
    <property type="entry name" value="NMO"/>
</dbReference>
<evidence type="ECO:0000313" key="11">
    <source>
        <dbReference type="Proteomes" id="UP001190465"/>
    </source>
</evidence>
<sequence length="338" mass="34352">MTFTLADLEVPLVGAPMAGGPTTPALAAAVSNAGGLGFLAAGYLPAQRLATDLHAARSASTQALGVNLFVPQASVAAPEKLLRYRGELTALAERFGVEVGPPRFDDDGWSEKLEVIADLRPEVVSFTFALPQQAVLQRLRGLGMSTMMTVTSADEAAAAVAQGVDAVVVQGPEAGGHRANWNPTGRPPEQSLSALLAAVRGVVDVPIIAAGGLGGAGGVASVLAAGAAAAQVGTALLLADEAGTNPVHRTALISGDFTETAITRAFSGRFARGLRNDFMRRFDDLAPAGYPEVHYMTSPIRRAAVAAGDPAGTNLWAGTNFAAAAARPAADVIAGLTP</sequence>
<evidence type="ECO:0000256" key="1">
    <source>
        <dbReference type="ARBA" id="ARBA00001917"/>
    </source>
</evidence>
<dbReference type="Gene3D" id="3.20.20.70">
    <property type="entry name" value="Aldolase class I"/>
    <property type="match status" value="1"/>
</dbReference>
<keyword evidence="11" id="KW-1185">Reference proteome</keyword>